<dbReference type="Proteomes" id="UP000030697">
    <property type="component" value="Unassembled WGS sequence"/>
</dbReference>
<gene>
    <name evidence="1" type="ORF">C923_05119</name>
</gene>
<sequence length="222" mass="26877">MNKKMNKMNKKMNEKMNEKRKNKIIKIKSDDYYLNQLVKKEDTYTQCVEQKSVENNNINTYYNNNNVSNILYNKQEYHTNTNQSRDTNDHDIYNTHIIEHYKKITKQEHEEKKRKKIQEIKAKLIKKTTTKNAYTQVVLDEFTKFYESIKPAIDKIVEDVSYKALKKIYEERELEKIKKNIDFYENIRNENYKSLQVCQENSEAFVKETMSNVKIKNIIKMK</sequence>
<dbReference type="OrthoDB" id="371591at2759"/>
<evidence type="ECO:0000313" key="2">
    <source>
        <dbReference type="Proteomes" id="UP000030697"/>
    </source>
</evidence>
<dbReference type="AlphaFoldDB" id="W7JHB6"/>
<proteinExistence type="predicted"/>
<accession>W7JHB6</accession>
<reference evidence="1 2" key="1">
    <citation type="submission" date="2013-02" db="EMBL/GenBank/DDBJ databases">
        <title>The Genome Sequence of Plasmodium falciparum UGT5.1.</title>
        <authorList>
            <consortium name="The Broad Institute Genome Sequencing Platform"/>
            <consortium name="The Broad Institute Genome Sequencing Center for Infectious Disease"/>
            <person name="Neafsey D."/>
            <person name="Cheeseman I."/>
            <person name="Volkman S."/>
            <person name="Adams J."/>
            <person name="Walker B."/>
            <person name="Young S.K."/>
            <person name="Zeng Q."/>
            <person name="Gargeya S."/>
            <person name="Fitzgerald M."/>
            <person name="Haas B."/>
            <person name="Abouelleil A."/>
            <person name="Alvarado L."/>
            <person name="Arachchi H.M."/>
            <person name="Berlin A.M."/>
            <person name="Chapman S.B."/>
            <person name="Dewar J."/>
            <person name="Goldberg J."/>
            <person name="Griggs A."/>
            <person name="Gujja S."/>
            <person name="Hansen M."/>
            <person name="Howarth C."/>
            <person name="Imamovic A."/>
            <person name="Larimer J."/>
            <person name="McCowan C."/>
            <person name="Murphy C."/>
            <person name="Neiman D."/>
            <person name="Pearson M."/>
            <person name="Priest M."/>
            <person name="Roberts A."/>
            <person name="Saif S."/>
            <person name="Shea T."/>
            <person name="Sisk P."/>
            <person name="Sykes S."/>
            <person name="Wortman J."/>
            <person name="Nusbaum C."/>
            <person name="Birren B."/>
        </authorList>
    </citation>
    <scope>NUCLEOTIDE SEQUENCE [LARGE SCALE GENOMIC DNA]</scope>
    <source>
        <strain evidence="1 2">UGT5.1</strain>
    </source>
</reference>
<name>W7JHB6_PLAFA</name>
<evidence type="ECO:0000313" key="1">
    <source>
        <dbReference type="EMBL" id="EWC74163.1"/>
    </source>
</evidence>
<dbReference type="EMBL" id="KE124723">
    <property type="protein sequence ID" value="EWC74163.1"/>
    <property type="molecule type" value="Genomic_DNA"/>
</dbReference>
<organism evidence="1 2">
    <name type="scientific">Plasmodium falciparum UGT5.1</name>
    <dbReference type="NCBI Taxonomy" id="1237627"/>
    <lineage>
        <taxon>Eukaryota</taxon>
        <taxon>Sar</taxon>
        <taxon>Alveolata</taxon>
        <taxon>Apicomplexa</taxon>
        <taxon>Aconoidasida</taxon>
        <taxon>Haemosporida</taxon>
        <taxon>Plasmodiidae</taxon>
        <taxon>Plasmodium</taxon>
        <taxon>Plasmodium (Laverania)</taxon>
    </lineage>
</organism>
<protein>
    <submittedName>
        <fullName evidence="1">Uncharacterized protein</fullName>
    </submittedName>
</protein>